<keyword evidence="2" id="KW-0436">Ligase</keyword>
<dbReference type="AlphaFoldDB" id="A0A0L7KVR6"/>
<evidence type="ECO:0000313" key="2">
    <source>
        <dbReference type="EMBL" id="KOB67151.1"/>
    </source>
</evidence>
<name>A0A0L7KVR6_OPEBR</name>
<comment type="caution">
    <text evidence="2">The sequence shown here is derived from an EMBL/GenBank/DDBJ whole genome shotgun (WGS) entry which is preliminary data.</text>
</comment>
<proteinExistence type="predicted"/>
<dbReference type="GO" id="GO:0016874">
    <property type="term" value="F:ligase activity"/>
    <property type="evidence" value="ECO:0007669"/>
    <property type="project" value="UniProtKB-KW"/>
</dbReference>
<protein>
    <submittedName>
        <fullName evidence="2">Putative goliath E3 ubiquitin ligase</fullName>
    </submittedName>
</protein>
<dbReference type="STRING" id="104452.A0A0L7KVR6"/>
<sequence length="351" mass="38718">TVTPIGDISELNDDELFQDCDSEDSREQEIVSEEILLPVQQETESNEEIESKAEPNISLETVSMLNLHTTQNLSRAPDQQHITLNDCSNNESTPAAVKEEFNDEEESTLNDCSNNESTPVAVKEEFNDEEESTLNDCSNNESTPVAVKEEFNDEEGSTLNDCSNNESTPVAVKEEFNDEEESTLNDCSNNESTPVAVKEEFNDEEESTLNDCSNNESTPVAVKEEFNDEEGSTLNDCSNNESTPVAVKEEFNVEEESTLNDCSSNESIPAASGKYGEGFIGSSRGIAVHVRAKDADGAHDHTGCMWPLWSVATNETLPKEPWVAVIRRGNCNFEIKTEKPEGNPAIQELQL</sequence>
<evidence type="ECO:0000256" key="1">
    <source>
        <dbReference type="SAM" id="MobiDB-lite"/>
    </source>
</evidence>
<dbReference type="Proteomes" id="UP000037510">
    <property type="component" value="Unassembled WGS sequence"/>
</dbReference>
<reference evidence="2 3" key="1">
    <citation type="journal article" date="2015" name="Genome Biol. Evol.">
        <title>The genome of winter moth (Operophtera brumata) provides a genomic perspective on sexual dimorphism and phenology.</title>
        <authorList>
            <person name="Derks M.F."/>
            <person name="Smit S."/>
            <person name="Salis L."/>
            <person name="Schijlen E."/>
            <person name="Bossers A."/>
            <person name="Mateman C."/>
            <person name="Pijl A.S."/>
            <person name="de Ridder D."/>
            <person name="Groenen M.A."/>
            <person name="Visser M.E."/>
            <person name="Megens H.J."/>
        </authorList>
    </citation>
    <scope>NUCLEOTIDE SEQUENCE [LARGE SCALE GENOMIC DNA]</scope>
    <source>
        <strain evidence="2">WM2013NL</strain>
        <tissue evidence="2">Head and thorax</tissue>
    </source>
</reference>
<feature type="non-terminal residue" evidence="2">
    <location>
        <position position="1"/>
    </location>
</feature>
<keyword evidence="3" id="KW-1185">Reference proteome</keyword>
<feature type="compositionally biased region" description="Acidic residues" evidence="1">
    <location>
        <begin position="10"/>
        <end position="22"/>
    </location>
</feature>
<dbReference type="Gene3D" id="3.50.30.30">
    <property type="match status" value="1"/>
</dbReference>
<dbReference type="EMBL" id="JTDY01005290">
    <property type="protein sequence ID" value="KOB67151.1"/>
    <property type="molecule type" value="Genomic_DNA"/>
</dbReference>
<feature type="non-terminal residue" evidence="2">
    <location>
        <position position="351"/>
    </location>
</feature>
<feature type="region of interest" description="Disordered" evidence="1">
    <location>
        <begin position="1"/>
        <end position="29"/>
    </location>
</feature>
<organism evidence="2 3">
    <name type="scientific">Operophtera brumata</name>
    <name type="common">Winter moth</name>
    <name type="synonym">Phalaena brumata</name>
    <dbReference type="NCBI Taxonomy" id="104452"/>
    <lineage>
        <taxon>Eukaryota</taxon>
        <taxon>Metazoa</taxon>
        <taxon>Ecdysozoa</taxon>
        <taxon>Arthropoda</taxon>
        <taxon>Hexapoda</taxon>
        <taxon>Insecta</taxon>
        <taxon>Pterygota</taxon>
        <taxon>Neoptera</taxon>
        <taxon>Endopterygota</taxon>
        <taxon>Lepidoptera</taxon>
        <taxon>Glossata</taxon>
        <taxon>Ditrysia</taxon>
        <taxon>Geometroidea</taxon>
        <taxon>Geometridae</taxon>
        <taxon>Larentiinae</taxon>
        <taxon>Operophtera</taxon>
    </lineage>
</organism>
<accession>A0A0L7KVR6</accession>
<evidence type="ECO:0000313" key="3">
    <source>
        <dbReference type="Proteomes" id="UP000037510"/>
    </source>
</evidence>
<gene>
    <name evidence="2" type="ORF">OBRU01_20176</name>
</gene>